<dbReference type="InterPro" id="IPR011899">
    <property type="entry name" value="Glutaredoxin_euk/vir"/>
</dbReference>
<dbReference type="NCBIfam" id="TIGR02180">
    <property type="entry name" value="GRX_euk"/>
    <property type="match status" value="1"/>
</dbReference>
<accession>A0ABR3WPD1</accession>
<protein>
    <recommendedName>
        <fullName evidence="2">Glutaredoxin domain-containing protein</fullName>
    </recommendedName>
</protein>
<organism evidence="3 4">
    <name type="scientific">Phialemonium thermophilum</name>
    <dbReference type="NCBI Taxonomy" id="223376"/>
    <lineage>
        <taxon>Eukaryota</taxon>
        <taxon>Fungi</taxon>
        <taxon>Dikarya</taxon>
        <taxon>Ascomycota</taxon>
        <taxon>Pezizomycotina</taxon>
        <taxon>Sordariomycetes</taxon>
        <taxon>Sordariomycetidae</taxon>
        <taxon>Cephalothecales</taxon>
        <taxon>Cephalothecaceae</taxon>
        <taxon>Phialemonium</taxon>
    </lineage>
</organism>
<feature type="compositionally biased region" description="Acidic residues" evidence="1">
    <location>
        <begin position="168"/>
        <end position="184"/>
    </location>
</feature>
<feature type="region of interest" description="Disordered" evidence="1">
    <location>
        <begin position="51"/>
        <end position="106"/>
    </location>
</feature>
<evidence type="ECO:0000313" key="3">
    <source>
        <dbReference type="EMBL" id="KAL1865415.1"/>
    </source>
</evidence>
<dbReference type="Proteomes" id="UP001586593">
    <property type="component" value="Unassembled WGS sequence"/>
</dbReference>
<comment type="caution">
    <text evidence="3">The sequence shown here is derived from an EMBL/GenBank/DDBJ whole genome shotgun (WGS) entry which is preliminary data.</text>
</comment>
<feature type="compositionally biased region" description="Basic and acidic residues" evidence="1">
    <location>
        <begin position="120"/>
        <end position="140"/>
    </location>
</feature>
<dbReference type="InterPro" id="IPR014025">
    <property type="entry name" value="Glutaredoxin_subgr"/>
</dbReference>
<dbReference type="Gene3D" id="3.40.30.10">
    <property type="entry name" value="Glutaredoxin"/>
    <property type="match status" value="1"/>
</dbReference>
<dbReference type="EMBL" id="JAZHXJ010000298">
    <property type="protein sequence ID" value="KAL1865415.1"/>
    <property type="molecule type" value="Genomic_DNA"/>
</dbReference>
<dbReference type="PROSITE" id="PS51354">
    <property type="entry name" value="GLUTAREDOXIN_2"/>
    <property type="match status" value="1"/>
</dbReference>
<feature type="compositionally biased region" description="Gly residues" evidence="1">
    <location>
        <begin position="56"/>
        <end position="78"/>
    </location>
</feature>
<feature type="domain" description="Glutaredoxin" evidence="2">
    <location>
        <begin position="199"/>
        <end position="262"/>
    </location>
</feature>
<dbReference type="CDD" id="cd03419">
    <property type="entry name" value="GRX_GRXh_1_2_like"/>
    <property type="match status" value="1"/>
</dbReference>
<evidence type="ECO:0000313" key="4">
    <source>
        <dbReference type="Proteomes" id="UP001586593"/>
    </source>
</evidence>
<proteinExistence type="predicted"/>
<sequence length="305" mass="32433">MPSARRIRLLLYIVLAGVVTTLFFSAQYRQARPQDPRTLQDFYHKTVHAMDHARGRGGGGGGGGGGGTGGSKGGGGDGQVVLDPDTATGGTRAPLIDEDADGDIDADDERLARERAARLREAEQKAKDLANAKAPNKPDDPSEVIGVGSSASGQKKTKKKPAGVSVDEKEEGEVEEEPESEEDHTVEVTINDFLKKSPVLIFSKSYCPFSRRAKAILLDKYAIDPAPFVVELDQHPLGAQIQQRLGEMTGLRTVPNVLVNGKNIGDSDAIAALDRSGELADKIKTYGGKRVRVTKRPPGGADKAA</sequence>
<feature type="region of interest" description="Disordered" evidence="1">
    <location>
        <begin position="120"/>
        <end position="185"/>
    </location>
</feature>
<name>A0ABR3WPD1_9PEZI</name>
<reference evidence="3 4" key="1">
    <citation type="journal article" date="2024" name="Commun. Biol.">
        <title>Comparative genomic analysis of thermophilic fungi reveals convergent evolutionary adaptations and gene losses.</title>
        <authorList>
            <person name="Steindorff A.S."/>
            <person name="Aguilar-Pontes M.V."/>
            <person name="Robinson A.J."/>
            <person name="Andreopoulos B."/>
            <person name="LaButti K."/>
            <person name="Kuo A."/>
            <person name="Mondo S."/>
            <person name="Riley R."/>
            <person name="Otillar R."/>
            <person name="Haridas S."/>
            <person name="Lipzen A."/>
            <person name="Grimwood J."/>
            <person name="Schmutz J."/>
            <person name="Clum A."/>
            <person name="Reid I.D."/>
            <person name="Moisan M.C."/>
            <person name="Butler G."/>
            <person name="Nguyen T.T.M."/>
            <person name="Dewar K."/>
            <person name="Conant G."/>
            <person name="Drula E."/>
            <person name="Henrissat B."/>
            <person name="Hansel C."/>
            <person name="Singer S."/>
            <person name="Hutchinson M.I."/>
            <person name="de Vries R.P."/>
            <person name="Natvig D.O."/>
            <person name="Powell A.J."/>
            <person name="Tsang A."/>
            <person name="Grigoriev I.V."/>
        </authorList>
    </citation>
    <scope>NUCLEOTIDE SEQUENCE [LARGE SCALE GENOMIC DNA]</scope>
    <source>
        <strain evidence="3 4">ATCC 24622</strain>
    </source>
</reference>
<dbReference type="PRINTS" id="PR00160">
    <property type="entry name" value="GLUTAREDOXIN"/>
</dbReference>
<evidence type="ECO:0000259" key="2">
    <source>
        <dbReference type="Pfam" id="PF00462"/>
    </source>
</evidence>
<evidence type="ECO:0000256" key="1">
    <source>
        <dbReference type="SAM" id="MobiDB-lite"/>
    </source>
</evidence>
<dbReference type="Pfam" id="PF00462">
    <property type="entry name" value="Glutaredoxin"/>
    <property type="match status" value="1"/>
</dbReference>
<dbReference type="PANTHER" id="PTHR45694">
    <property type="entry name" value="GLUTAREDOXIN 2"/>
    <property type="match status" value="1"/>
</dbReference>
<feature type="compositionally biased region" description="Acidic residues" evidence="1">
    <location>
        <begin position="96"/>
        <end position="106"/>
    </location>
</feature>
<dbReference type="SUPFAM" id="SSF52833">
    <property type="entry name" value="Thioredoxin-like"/>
    <property type="match status" value="1"/>
</dbReference>
<keyword evidence="4" id="KW-1185">Reference proteome</keyword>
<dbReference type="InterPro" id="IPR002109">
    <property type="entry name" value="Glutaredoxin"/>
</dbReference>
<dbReference type="PANTHER" id="PTHR45694:SF5">
    <property type="entry name" value="GLUTAREDOXIN 2"/>
    <property type="match status" value="1"/>
</dbReference>
<gene>
    <name evidence="3" type="ORF">VTK73DRAFT_5284</name>
</gene>
<dbReference type="InterPro" id="IPR036249">
    <property type="entry name" value="Thioredoxin-like_sf"/>
</dbReference>